<comment type="caution">
    <text evidence="1">The sequence shown here is derived from an EMBL/GenBank/DDBJ whole genome shotgun (WGS) entry which is preliminary data.</text>
</comment>
<protein>
    <submittedName>
        <fullName evidence="1">Uncharacterized protein</fullName>
    </submittedName>
</protein>
<dbReference type="EMBL" id="VSSQ01107855">
    <property type="protein sequence ID" value="MPN46847.1"/>
    <property type="molecule type" value="Genomic_DNA"/>
</dbReference>
<accession>A0A645I692</accession>
<sequence length="186" mass="20340">MITFCWLPPDRFWINVCMVGVLVRRASLYLVASSLSCLCCRSPILLRYSFSEAMEVLVEMSNSGKIPLPLRSSVIIPSPCSMALRGVMPATSSPLMKILPPLVALTPKMASISSVRCAPTKPPIPSISPRFSEKEMSLKERGLSAVRFSTRRISSPMLLFTVGKRRLASRPTIRLINVSLVSSAAG</sequence>
<dbReference type="AlphaFoldDB" id="A0A645I692"/>
<organism evidence="1">
    <name type="scientific">bioreactor metagenome</name>
    <dbReference type="NCBI Taxonomy" id="1076179"/>
    <lineage>
        <taxon>unclassified sequences</taxon>
        <taxon>metagenomes</taxon>
        <taxon>ecological metagenomes</taxon>
    </lineage>
</organism>
<evidence type="ECO:0000313" key="1">
    <source>
        <dbReference type="EMBL" id="MPN46847.1"/>
    </source>
</evidence>
<reference evidence="1" key="1">
    <citation type="submission" date="2019-08" db="EMBL/GenBank/DDBJ databases">
        <authorList>
            <person name="Kucharzyk K."/>
            <person name="Murdoch R.W."/>
            <person name="Higgins S."/>
            <person name="Loffler F."/>
        </authorList>
    </citation>
    <scope>NUCLEOTIDE SEQUENCE</scope>
</reference>
<gene>
    <name evidence="1" type="ORF">SDC9_194446</name>
</gene>
<name>A0A645I692_9ZZZZ</name>
<proteinExistence type="predicted"/>